<dbReference type="InterPro" id="IPR000639">
    <property type="entry name" value="Epox_hydrolase-like"/>
</dbReference>
<evidence type="ECO:0000313" key="2">
    <source>
        <dbReference type="EMBL" id="RVU33911.1"/>
    </source>
</evidence>
<protein>
    <submittedName>
        <fullName evidence="2">Alpha/beta hydrolase</fullName>
    </submittedName>
</protein>
<sequence>MSKRNFDAPGFSGPDGDWNHDFQTVGDARIHFVREGQGAPVFLLHGWPEFWWTWHRVIPGLSQDFDIVAPDLRGFGDSSKPGKGGNTPPTAEIHAADIIGLADALGIDRFAVVSHDVGAYVAQQIARSYPDRLTRLFFFNAPYPGIGRRWVDAGHVQEIWYQSFNQLAWAPELIGHNRETCRIYFENMIAHWSHANGAFDGQIDHWVDNFMKPGNLEGGFAWYAASHPARVALIRDGAPALPKIETPSRFFWGRHDPIIPSAWTDRLPDYFVDPVVEFAEDAGHFVQMEMPESTCRNIRAHFSGL</sequence>
<accession>A0A437QH88</accession>
<dbReference type="PRINTS" id="PR00111">
    <property type="entry name" value="ABHYDROLASE"/>
</dbReference>
<dbReference type="EMBL" id="SADE01000004">
    <property type="protein sequence ID" value="RVU33911.1"/>
    <property type="molecule type" value="Genomic_DNA"/>
</dbReference>
<dbReference type="Proteomes" id="UP000287447">
    <property type="component" value="Unassembled WGS sequence"/>
</dbReference>
<evidence type="ECO:0000313" key="3">
    <source>
        <dbReference type="Proteomes" id="UP000287447"/>
    </source>
</evidence>
<dbReference type="InterPro" id="IPR029058">
    <property type="entry name" value="AB_hydrolase_fold"/>
</dbReference>
<dbReference type="GO" id="GO:0016787">
    <property type="term" value="F:hydrolase activity"/>
    <property type="evidence" value="ECO:0007669"/>
    <property type="project" value="UniProtKB-KW"/>
</dbReference>
<dbReference type="GO" id="GO:0016020">
    <property type="term" value="C:membrane"/>
    <property type="evidence" value="ECO:0007669"/>
    <property type="project" value="TreeGrafter"/>
</dbReference>
<dbReference type="Pfam" id="PF00561">
    <property type="entry name" value="Abhydrolase_1"/>
    <property type="match status" value="1"/>
</dbReference>
<feature type="domain" description="AB hydrolase-1" evidence="1">
    <location>
        <begin position="40"/>
        <end position="141"/>
    </location>
</feature>
<dbReference type="OrthoDB" id="9780765at2"/>
<comment type="caution">
    <text evidence="2">The sequence shown here is derived from an EMBL/GenBank/DDBJ whole genome shotgun (WGS) entry which is preliminary data.</text>
</comment>
<dbReference type="PANTHER" id="PTHR43798">
    <property type="entry name" value="MONOACYLGLYCEROL LIPASE"/>
    <property type="match status" value="1"/>
</dbReference>
<dbReference type="RefSeq" id="WP_127767941.1">
    <property type="nucleotide sequence ID" value="NZ_SADE01000004.1"/>
</dbReference>
<reference evidence="3" key="1">
    <citation type="submission" date="2019-01" db="EMBL/GenBank/DDBJ databases">
        <title>Gri0909 isolated from a small marine red alga.</title>
        <authorList>
            <person name="Kim J."/>
            <person name="Jeong S.E."/>
            <person name="Jeon C.O."/>
        </authorList>
    </citation>
    <scope>NUCLEOTIDE SEQUENCE [LARGE SCALE GENOMIC DNA]</scope>
    <source>
        <strain evidence="3">Gri0909</strain>
    </source>
</reference>
<gene>
    <name evidence="2" type="ORF">EOI86_22530</name>
</gene>
<keyword evidence="3" id="KW-1185">Reference proteome</keyword>
<dbReference type="PRINTS" id="PR00412">
    <property type="entry name" value="EPOXHYDRLASE"/>
</dbReference>
<dbReference type="AlphaFoldDB" id="A0A437QH88"/>
<dbReference type="InterPro" id="IPR000073">
    <property type="entry name" value="AB_hydrolase_1"/>
</dbReference>
<keyword evidence="2" id="KW-0378">Hydrolase</keyword>
<dbReference type="Gene3D" id="3.40.50.1820">
    <property type="entry name" value="alpha/beta hydrolase"/>
    <property type="match status" value="1"/>
</dbReference>
<dbReference type="SUPFAM" id="SSF53474">
    <property type="entry name" value="alpha/beta-Hydrolases"/>
    <property type="match status" value="1"/>
</dbReference>
<dbReference type="PANTHER" id="PTHR43798:SF33">
    <property type="entry name" value="HYDROLASE, PUTATIVE (AFU_ORTHOLOGUE AFUA_2G14860)-RELATED"/>
    <property type="match status" value="1"/>
</dbReference>
<name>A0A437QH88_9PROT</name>
<organism evidence="2 3">
    <name type="scientific">Hwanghaeella grinnelliae</name>
    <dbReference type="NCBI Taxonomy" id="2500179"/>
    <lineage>
        <taxon>Bacteria</taxon>
        <taxon>Pseudomonadati</taxon>
        <taxon>Pseudomonadota</taxon>
        <taxon>Alphaproteobacteria</taxon>
        <taxon>Rhodospirillales</taxon>
        <taxon>Rhodospirillaceae</taxon>
        <taxon>Hwanghaeella</taxon>
    </lineage>
</organism>
<dbReference type="InterPro" id="IPR050266">
    <property type="entry name" value="AB_hydrolase_sf"/>
</dbReference>
<evidence type="ECO:0000259" key="1">
    <source>
        <dbReference type="Pfam" id="PF00561"/>
    </source>
</evidence>
<proteinExistence type="predicted"/>